<evidence type="ECO:0000313" key="1">
    <source>
        <dbReference type="EMBL" id="MDD7973199.1"/>
    </source>
</evidence>
<name>A0ABT5TDK6_9RHOB</name>
<reference evidence="1" key="1">
    <citation type="submission" date="2023-02" db="EMBL/GenBank/DDBJ databases">
        <title>Description of Roseinatronobacter alkalisoli sp. nov., an alkaliphilic bacerium isolated from soda soil.</title>
        <authorList>
            <person name="Wei W."/>
        </authorList>
    </citation>
    <scope>NUCLEOTIDE SEQUENCE</scope>
    <source>
        <strain evidence="1">HJB301</strain>
    </source>
</reference>
<evidence type="ECO:0000313" key="2">
    <source>
        <dbReference type="Proteomes" id="UP001431784"/>
    </source>
</evidence>
<gene>
    <name evidence="1" type="ORF">PUT78_19115</name>
</gene>
<organism evidence="1 2">
    <name type="scientific">Roseinatronobacter alkalisoli</name>
    <dbReference type="NCBI Taxonomy" id="3028235"/>
    <lineage>
        <taxon>Bacteria</taxon>
        <taxon>Pseudomonadati</taxon>
        <taxon>Pseudomonadota</taxon>
        <taxon>Alphaproteobacteria</taxon>
        <taxon>Rhodobacterales</taxon>
        <taxon>Paracoccaceae</taxon>
        <taxon>Roseinatronobacter</taxon>
    </lineage>
</organism>
<protein>
    <submittedName>
        <fullName evidence="1">Uncharacterized protein</fullName>
    </submittedName>
</protein>
<accession>A0ABT5TDK6</accession>
<dbReference type="EMBL" id="JAQZSM010000027">
    <property type="protein sequence ID" value="MDD7973199.1"/>
    <property type="molecule type" value="Genomic_DNA"/>
</dbReference>
<dbReference type="Proteomes" id="UP001431784">
    <property type="component" value="Unassembled WGS sequence"/>
</dbReference>
<comment type="caution">
    <text evidence="1">The sequence shown here is derived from an EMBL/GenBank/DDBJ whole genome shotgun (WGS) entry which is preliminary data.</text>
</comment>
<keyword evidence="2" id="KW-1185">Reference proteome</keyword>
<dbReference type="RefSeq" id="WP_274353870.1">
    <property type="nucleotide sequence ID" value="NZ_JAQZSM010000027.1"/>
</dbReference>
<proteinExistence type="predicted"/>
<sequence length="241" mass="26754">MPFLNTEIAIFEPDRFAQKILTMPDQALIDMVAGKEPTAPLTQLVDITKHARSTSSETLRRNEALQLHLANNHRLRRSVFDGSREWAMAVCEALPALEDLQAQNRFALAAAQTEARRDVLAAIVVGLAKVLQSSGGGPAPERVSAVVETLADFEDTESIYGSVFRGFSIPTAQVAARRIKETSVFMPTPAEMLRACIDARRFWRDVEFASRRHIALLVEARDELFANPPTPTPEPSDPDWF</sequence>